<accession>A0A7C4NU83</accession>
<dbReference type="CDD" id="cd21141">
    <property type="entry name" value="Cas6_III-like"/>
    <property type="match status" value="1"/>
</dbReference>
<dbReference type="EMBL" id="DSZN01000064">
    <property type="protein sequence ID" value="HGQ85423.1"/>
    <property type="molecule type" value="Genomic_DNA"/>
</dbReference>
<dbReference type="Gene3D" id="3.30.70.1900">
    <property type="match status" value="1"/>
</dbReference>
<organism evidence="2">
    <name type="scientific">Thermodesulfobacterium geofontis</name>
    <dbReference type="NCBI Taxonomy" id="1295609"/>
    <lineage>
        <taxon>Bacteria</taxon>
        <taxon>Pseudomonadati</taxon>
        <taxon>Thermodesulfobacteriota</taxon>
        <taxon>Thermodesulfobacteria</taxon>
        <taxon>Thermodesulfobacteriales</taxon>
        <taxon>Thermodesulfobacteriaceae</taxon>
        <taxon>Thermodesulfobacterium</taxon>
    </lineage>
</organism>
<sequence length="284" mass="32987">MPVKFSIELHLKSKIENPSLITPDVLHGFLFNLFPKKIAENLHKPSKYKPFCIWAPKIFKFYHFSNLENKEILKNLTITISFLKDELFSPFLFELTEKRKSLFLGPYKVSVLSQPGSLIKHDEYITFEDLTKVEPKTYLYFQAITPVSFKKGQVDYPLPDPKIFFKSLINKWNYFSPFRVEVNLRKTLEEKLCIVYSKIRTYKIHLSLGSAVTGFKGKVVFYGKGLIAEELRWLNILGHFSRFAGVGRKTTMGLGMVKFTSLNKEELTSEEEAFNENDLSDRKA</sequence>
<dbReference type="Pfam" id="PF10040">
    <property type="entry name" value="CRISPR_Cas6"/>
    <property type="match status" value="1"/>
</dbReference>
<dbReference type="InterPro" id="IPR019267">
    <property type="entry name" value="CRISPR-assoc_Cas6_C"/>
</dbReference>
<name>A0A7C4NU83_9BACT</name>
<gene>
    <name evidence="2" type="ORF">ENT66_03450</name>
</gene>
<dbReference type="AlphaFoldDB" id="A0A7C4NU83"/>
<protein>
    <submittedName>
        <fullName evidence="2">CRISPR system precrRNA processing endoribonuclease RAMP protein Cas6</fullName>
    </submittedName>
</protein>
<evidence type="ECO:0000259" key="1">
    <source>
        <dbReference type="Pfam" id="PF10040"/>
    </source>
</evidence>
<proteinExistence type="predicted"/>
<evidence type="ECO:0000313" key="2">
    <source>
        <dbReference type="EMBL" id="HGQ85423.1"/>
    </source>
</evidence>
<dbReference type="InterPro" id="IPR045747">
    <property type="entry name" value="CRISPR-assoc_prot_Cas6_N_sf"/>
</dbReference>
<feature type="domain" description="CRISPR-associated protein Cas6 C-terminal" evidence="1">
    <location>
        <begin position="143"/>
        <end position="257"/>
    </location>
</feature>
<reference evidence="2" key="1">
    <citation type="journal article" date="2020" name="mSystems">
        <title>Genome- and Community-Level Interaction Insights into Carbon Utilization and Element Cycling Functions of Hydrothermarchaeota in Hydrothermal Sediment.</title>
        <authorList>
            <person name="Zhou Z."/>
            <person name="Liu Y."/>
            <person name="Xu W."/>
            <person name="Pan J."/>
            <person name="Luo Z.H."/>
            <person name="Li M."/>
        </authorList>
    </citation>
    <scope>NUCLEOTIDE SEQUENCE [LARGE SCALE GENOMIC DNA]</scope>
    <source>
        <strain evidence="2">SpSt-6</strain>
    </source>
</reference>
<comment type="caution">
    <text evidence="2">The sequence shown here is derived from an EMBL/GenBank/DDBJ whole genome shotgun (WGS) entry which is preliminary data.</text>
</comment>
<dbReference type="Gene3D" id="3.30.70.1890">
    <property type="match status" value="1"/>
</dbReference>